<proteinExistence type="predicted"/>
<keyword evidence="1" id="KW-1133">Transmembrane helix</keyword>
<evidence type="ECO:0000313" key="2">
    <source>
        <dbReference type="EMBL" id="AJZ75878.1"/>
    </source>
</evidence>
<evidence type="ECO:0000256" key="1">
    <source>
        <dbReference type="SAM" id="Phobius"/>
    </source>
</evidence>
<dbReference type="GeneID" id="24875815"/>
<dbReference type="AlphaFoldDB" id="A0A3G1B2R6"/>
<keyword evidence="1" id="KW-0472">Membrane</keyword>
<dbReference type="KEGG" id="tah:SU86_005305"/>
<evidence type="ECO:0000313" key="3">
    <source>
        <dbReference type="Proteomes" id="UP000266745"/>
    </source>
</evidence>
<protein>
    <submittedName>
        <fullName evidence="2">Uncharacterized protein</fullName>
    </submittedName>
</protein>
<sequence length="93" mass="10132">MSFEGKRNLAVLFVIAGAAVIAFIAFSMFKDAPLVREQITEEVTINGKIDNSCVIETSDSIMSSKKIENCDLEIGTKAKVTYQKALSTAEIVK</sequence>
<reference evidence="2 3" key="1">
    <citation type="journal article" date="2016" name="Sci. Rep.">
        <title>A novel ammonia-oxidizing archaeon from wastewater treatment plant: Its enrichment, physiological and genomic characteristics.</title>
        <authorList>
            <person name="Li Y."/>
            <person name="Ding K."/>
            <person name="Wen X."/>
            <person name="Zhang B."/>
            <person name="Shen B."/>
            <person name="Yang Y."/>
        </authorList>
    </citation>
    <scope>NUCLEOTIDE SEQUENCE [LARGE SCALE GENOMIC DNA]</scope>
    <source>
        <strain evidence="2 3">SAT1</strain>
    </source>
</reference>
<keyword evidence="1" id="KW-0812">Transmembrane</keyword>
<dbReference type="Proteomes" id="UP000266745">
    <property type="component" value="Chromosome"/>
</dbReference>
<dbReference type="OrthoDB" id="10397at2157"/>
<accession>A0A3G1B2R6</accession>
<feature type="transmembrane region" description="Helical" evidence="1">
    <location>
        <begin position="9"/>
        <end position="29"/>
    </location>
</feature>
<gene>
    <name evidence="2" type="ORF">SU86_005305</name>
</gene>
<organism evidence="2 3">
    <name type="scientific">Candidatus Nitrosotenuis cloacae</name>
    <dbReference type="NCBI Taxonomy" id="1603555"/>
    <lineage>
        <taxon>Archaea</taxon>
        <taxon>Nitrososphaerota</taxon>
        <taxon>Candidatus Nitrosotenuis</taxon>
    </lineage>
</organism>
<dbReference type="EMBL" id="CP011097">
    <property type="protein sequence ID" value="AJZ75878.1"/>
    <property type="molecule type" value="Genomic_DNA"/>
</dbReference>
<name>A0A3G1B2R6_9ARCH</name>
<dbReference type="RefSeq" id="WP_048188729.1">
    <property type="nucleotide sequence ID" value="NZ_CP011097.1"/>
</dbReference>
<keyword evidence="3" id="KW-1185">Reference proteome</keyword>